<name>A0A7W7D3L8_9ACTN</name>
<evidence type="ECO:0000313" key="1">
    <source>
        <dbReference type="EMBL" id="MBB4699613.1"/>
    </source>
</evidence>
<sequence>MMAPRKDVRWHGDFLRLVEDGLSFKAAAGRLGVGTATLTKHFQADPAFHAQARRVRHRRLHGPATDTTWHPRLPPLLAAGLSIPRAATRIGRSEITVRNHLKRFASLRAAVDEALCQAGRPPLFVVEGRAGPWSI</sequence>
<dbReference type="RefSeq" id="WP_184877278.1">
    <property type="nucleotide sequence ID" value="NZ_BOOV01000025.1"/>
</dbReference>
<comment type="caution">
    <text evidence="1">The sequence shown here is derived from an EMBL/GenBank/DDBJ whole genome shotgun (WGS) entry which is preliminary data.</text>
</comment>
<keyword evidence="2" id="KW-1185">Reference proteome</keyword>
<organism evidence="1 2">
    <name type="scientific">Sphaerisporangium siamense</name>
    <dbReference type="NCBI Taxonomy" id="795645"/>
    <lineage>
        <taxon>Bacteria</taxon>
        <taxon>Bacillati</taxon>
        <taxon>Actinomycetota</taxon>
        <taxon>Actinomycetes</taxon>
        <taxon>Streptosporangiales</taxon>
        <taxon>Streptosporangiaceae</taxon>
        <taxon>Sphaerisporangium</taxon>
    </lineage>
</organism>
<evidence type="ECO:0000313" key="2">
    <source>
        <dbReference type="Proteomes" id="UP000542210"/>
    </source>
</evidence>
<gene>
    <name evidence="1" type="ORF">BJ982_001157</name>
</gene>
<proteinExistence type="predicted"/>
<accession>A0A7W7D3L8</accession>
<protein>
    <submittedName>
        <fullName evidence="1">Transposase</fullName>
    </submittedName>
</protein>
<reference evidence="1 2" key="1">
    <citation type="submission" date="2020-08" db="EMBL/GenBank/DDBJ databases">
        <title>Sequencing the genomes of 1000 actinobacteria strains.</title>
        <authorList>
            <person name="Klenk H.-P."/>
        </authorList>
    </citation>
    <scope>NUCLEOTIDE SEQUENCE [LARGE SCALE GENOMIC DNA]</scope>
    <source>
        <strain evidence="1 2">DSM 45784</strain>
    </source>
</reference>
<dbReference type="EMBL" id="JACHND010000001">
    <property type="protein sequence ID" value="MBB4699613.1"/>
    <property type="molecule type" value="Genomic_DNA"/>
</dbReference>
<dbReference type="Proteomes" id="UP000542210">
    <property type="component" value="Unassembled WGS sequence"/>
</dbReference>
<dbReference type="AlphaFoldDB" id="A0A7W7D3L8"/>